<dbReference type="AlphaFoldDB" id="H8H2N2"/>
<dbReference type="HOGENOM" id="CLU_1841848_0_0_0"/>
<reference evidence="2 3" key="1">
    <citation type="journal article" date="2012" name="PLoS ONE">
        <title>Genome sequence and transcriptome analysis of the radioresistant bacterium Deinococcus gobiensis: insights into the extreme environmental adaptations.</title>
        <authorList>
            <person name="Yuan M."/>
            <person name="Chen M."/>
            <person name="Zhang W."/>
            <person name="Lu W."/>
            <person name="Wang J."/>
            <person name="Yang M."/>
            <person name="Zhao P."/>
            <person name="Tang R."/>
            <person name="Li X."/>
            <person name="Hao Y."/>
            <person name="Zhou Z."/>
            <person name="Zhan Y."/>
            <person name="Yu H."/>
            <person name="Teng C."/>
            <person name="Yan Y."/>
            <person name="Ping S."/>
            <person name="Wang Y."/>
            <person name="Lin M."/>
        </authorList>
    </citation>
    <scope>NUCLEOTIDE SEQUENCE [LARGE SCALE GENOMIC DNA]</scope>
    <source>
        <strain evidence="3">DSM 21396 / JCM 16679 / CGMCC 1.7299 / I-0</strain>
        <plasmid evidence="2">P2</plasmid>
    </source>
</reference>
<geneLocation type="plasmid" evidence="2 3">
    <name>P2</name>
</geneLocation>
<accession>H8H2N2</accession>
<dbReference type="EMBL" id="CP002193">
    <property type="protein sequence ID" value="AFD27779.1"/>
    <property type="molecule type" value="Genomic_DNA"/>
</dbReference>
<gene>
    <name evidence="2" type="ordered locus">DGo_PB0510</name>
</gene>
<keyword evidence="3" id="KW-1185">Reference proteome</keyword>
<evidence type="ECO:0000313" key="2">
    <source>
        <dbReference type="EMBL" id="AFD27779.1"/>
    </source>
</evidence>
<name>H8H2N2_DEIGI</name>
<dbReference type="PATRIC" id="fig|745776.4.peg.3792"/>
<sequence length="157" mass="17803">MSTSCYSQFMAYEKLSAQVEQLTNPQRSDAFFKQFRDAVREGKIEAADLPERFELPKEYRRRGADETYTRTVKDMVVDVTPAYKKWFDGVNEELSQNTRRVAAPKASLESVESGDVDFAAMVEETRRKMQASFAKGQSLGNARKTAAKPAAKRTTKK</sequence>
<protein>
    <submittedName>
        <fullName evidence="2">Uncharacterized protein</fullName>
    </submittedName>
</protein>
<organism evidence="2 3">
    <name type="scientific">Deinococcus gobiensis (strain DSM 21396 / JCM 16679 / CGMCC 1.7299 / I-0)</name>
    <dbReference type="NCBI Taxonomy" id="745776"/>
    <lineage>
        <taxon>Bacteria</taxon>
        <taxon>Thermotogati</taxon>
        <taxon>Deinococcota</taxon>
        <taxon>Deinococci</taxon>
        <taxon>Deinococcales</taxon>
        <taxon>Deinococcaceae</taxon>
        <taxon>Deinococcus</taxon>
    </lineage>
</organism>
<feature type="region of interest" description="Disordered" evidence="1">
    <location>
        <begin position="129"/>
        <end position="157"/>
    </location>
</feature>
<dbReference type="KEGG" id="dgo:DGo_PB0510"/>
<proteinExistence type="predicted"/>
<dbReference type="Proteomes" id="UP000007575">
    <property type="component" value="Plasmid P2"/>
</dbReference>
<evidence type="ECO:0000313" key="3">
    <source>
        <dbReference type="Proteomes" id="UP000007575"/>
    </source>
</evidence>
<evidence type="ECO:0000256" key="1">
    <source>
        <dbReference type="SAM" id="MobiDB-lite"/>
    </source>
</evidence>
<keyword evidence="2" id="KW-0614">Plasmid</keyword>